<feature type="region of interest" description="Disordered" evidence="7">
    <location>
        <begin position="1"/>
        <end position="38"/>
    </location>
</feature>
<evidence type="ECO:0000256" key="7">
    <source>
        <dbReference type="SAM" id="MobiDB-lite"/>
    </source>
</evidence>
<dbReference type="InterPro" id="IPR000836">
    <property type="entry name" value="PRTase_dom"/>
</dbReference>
<name>A0A3A9ZJ02_9ACTN</name>
<dbReference type="InterPro" id="IPR029057">
    <property type="entry name" value="PRTase-like"/>
</dbReference>
<comment type="subunit">
    <text evidence="6">Homodimer.</text>
</comment>
<gene>
    <name evidence="6" type="primary">pyrE</name>
    <name evidence="9" type="ORF">D7223_09280</name>
</gene>
<feature type="binding site" evidence="6">
    <location>
        <position position="129"/>
    </location>
    <ligand>
        <name>5-phospho-alpha-D-ribose 1-diphosphate</name>
        <dbReference type="ChEBI" id="CHEBI:58017"/>
        <note>ligand shared between dimeric partners</note>
    </ligand>
</feature>
<accession>A0A3A9ZJ02</accession>
<dbReference type="Gene3D" id="3.40.50.2020">
    <property type="match status" value="1"/>
</dbReference>
<sequence length="217" mass="23070">MGLQLTDASTGLPARDRLRGRPHPAHRRRPRQERGMRSDAGRIADRVLAVGVVSEPYALPDGTVISSYFDEYRVAADPDLLRDVGRALAKLLPPDVEVVAGLELGGVPFALAVSAAAQLPLVLIRKAIKPYGTRRQVEGDPVTGRRVVMIDDVVRSGRQILTAANALVAAGGLPTAAVTILTRPGQAAAVLAEHGISLDSMLPPVPQHPAMPTVMRR</sequence>
<dbReference type="UniPathway" id="UPA00070">
    <property type="reaction ID" value="UER00119"/>
</dbReference>
<dbReference type="GO" id="GO:0000287">
    <property type="term" value="F:magnesium ion binding"/>
    <property type="evidence" value="ECO:0007669"/>
    <property type="project" value="UniProtKB-UniRule"/>
</dbReference>
<evidence type="ECO:0000259" key="8">
    <source>
        <dbReference type="Pfam" id="PF00156"/>
    </source>
</evidence>
<feature type="binding site" description="in other chain" evidence="6">
    <location>
        <position position="126"/>
    </location>
    <ligand>
        <name>5-phospho-alpha-D-ribose 1-diphosphate</name>
        <dbReference type="ChEBI" id="CHEBI:58017"/>
        <note>ligand shared between dimeric partners</note>
    </ligand>
</feature>
<comment type="catalytic activity">
    <reaction evidence="6">
        <text>orotidine 5'-phosphate + diphosphate = orotate + 5-phospho-alpha-D-ribose 1-diphosphate</text>
        <dbReference type="Rhea" id="RHEA:10380"/>
        <dbReference type="ChEBI" id="CHEBI:30839"/>
        <dbReference type="ChEBI" id="CHEBI:33019"/>
        <dbReference type="ChEBI" id="CHEBI:57538"/>
        <dbReference type="ChEBI" id="CHEBI:58017"/>
        <dbReference type="EC" id="2.4.2.10"/>
    </reaction>
</comment>
<keyword evidence="10" id="KW-1185">Reference proteome</keyword>
<evidence type="ECO:0000256" key="3">
    <source>
        <dbReference type="ARBA" id="ARBA00022676"/>
    </source>
</evidence>
<feature type="binding site" description="in other chain" evidence="6">
    <location>
        <begin position="151"/>
        <end position="159"/>
    </location>
    <ligand>
        <name>5-phospho-alpha-D-ribose 1-diphosphate</name>
        <dbReference type="ChEBI" id="CHEBI:58017"/>
        <note>ligand shared between dimeric partners</note>
    </ligand>
</feature>
<evidence type="ECO:0000256" key="2">
    <source>
        <dbReference type="ARBA" id="ARBA00011971"/>
    </source>
</evidence>
<feature type="binding site" evidence="6">
    <location>
        <position position="125"/>
    </location>
    <ligand>
        <name>5-phospho-alpha-D-ribose 1-diphosphate</name>
        <dbReference type="ChEBI" id="CHEBI:58017"/>
        <note>ligand shared between dimeric partners</note>
    </ligand>
</feature>
<dbReference type="GO" id="GO:0044205">
    <property type="term" value="P:'de novo' UMP biosynthetic process"/>
    <property type="evidence" value="ECO:0007669"/>
    <property type="project" value="UniProtKB-UniRule"/>
</dbReference>
<dbReference type="PANTHER" id="PTHR19278:SF9">
    <property type="entry name" value="URIDINE 5'-MONOPHOSPHATE SYNTHASE"/>
    <property type="match status" value="1"/>
</dbReference>
<proteinExistence type="inferred from homology"/>
<dbReference type="EC" id="2.4.2.10" evidence="2 6"/>
<comment type="cofactor">
    <cofactor evidence="6">
        <name>Mg(2+)</name>
        <dbReference type="ChEBI" id="CHEBI:18420"/>
    </cofactor>
</comment>
<protein>
    <recommendedName>
        <fullName evidence="2 6">Orotate phosphoribosyltransferase</fullName>
        <shortName evidence="6">OPRT</shortName>
        <shortName evidence="6">OPRTase</shortName>
        <ecNumber evidence="2 6">2.4.2.10</ecNumber>
    </recommendedName>
</protein>
<dbReference type="PANTHER" id="PTHR19278">
    <property type="entry name" value="OROTATE PHOSPHORIBOSYLTRANSFERASE"/>
    <property type="match status" value="1"/>
</dbReference>
<feature type="compositionally biased region" description="Basic residues" evidence="7">
    <location>
        <begin position="20"/>
        <end position="31"/>
    </location>
</feature>
<dbReference type="OrthoDB" id="9779060at2"/>
<evidence type="ECO:0000313" key="9">
    <source>
        <dbReference type="EMBL" id="RKN48219.1"/>
    </source>
</evidence>
<keyword evidence="5 6" id="KW-0665">Pyrimidine biosynthesis</keyword>
<dbReference type="InterPro" id="IPR023031">
    <property type="entry name" value="OPRT"/>
</dbReference>
<dbReference type="GO" id="GO:0019856">
    <property type="term" value="P:pyrimidine nucleobase biosynthetic process"/>
    <property type="evidence" value="ECO:0007669"/>
    <property type="project" value="TreeGrafter"/>
</dbReference>
<reference evidence="9 10" key="1">
    <citation type="journal article" date="2004" name="Syst. Appl. Microbiol.">
        <title>Cryptoendolithic actinomycetes from antarctic sandstone rock samples: Micromonospora endolithica sp. nov. and two isolates related to Micromonospora coerulea Jensen 1932.</title>
        <authorList>
            <person name="Hirsch P."/>
            <person name="Mevs U."/>
            <person name="Kroppenstedt R.M."/>
            <person name="Schumann P."/>
            <person name="Stackebrandt E."/>
        </authorList>
    </citation>
    <scope>NUCLEOTIDE SEQUENCE [LARGE SCALE GENOMIC DNA]</scope>
    <source>
        <strain evidence="9 10">JCM 12677</strain>
    </source>
</reference>
<evidence type="ECO:0000256" key="5">
    <source>
        <dbReference type="ARBA" id="ARBA00022975"/>
    </source>
</evidence>
<comment type="caution">
    <text evidence="6">Lacks conserved residue(s) required for the propagation of feature annotation.</text>
</comment>
<feature type="domain" description="Phosphoribosyltransferase" evidence="8">
    <location>
        <begin position="80"/>
        <end position="184"/>
    </location>
</feature>
<comment type="function">
    <text evidence="6">Catalyzes the transfer of a ribosyl phosphate group from 5-phosphoribose 1-diphosphate to orotate, leading to the formation of orotidine monophosphate (OMP).</text>
</comment>
<evidence type="ECO:0000256" key="6">
    <source>
        <dbReference type="HAMAP-Rule" id="MF_01208"/>
    </source>
</evidence>
<dbReference type="CDD" id="cd06223">
    <property type="entry name" value="PRTases_typeI"/>
    <property type="match status" value="1"/>
</dbReference>
<keyword evidence="6" id="KW-0460">Magnesium</keyword>
<keyword evidence="3 6" id="KW-0328">Glycosyltransferase</keyword>
<keyword evidence="4 6" id="KW-0808">Transferase</keyword>
<dbReference type="Pfam" id="PF00156">
    <property type="entry name" value="Pribosyltran"/>
    <property type="match status" value="1"/>
</dbReference>
<dbReference type="SUPFAM" id="SSF53271">
    <property type="entry name" value="PRTase-like"/>
    <property type="match status" value="1"/>
</dbReference>
<organism evidence="9 10">
    <name type="scientific">Micromonospora endolithica</name>
    <dbReference type="NCBI Taxonomy" id="230091"/>
    <lineage>
        <taxon>Bacteria</taxon>
        <taxon>Bacillati</taxon>
        <taxon>Actinomycetota</taxon>
        <taxon>Actinomycetes</taxon>
        <taxon>Micromonosporales</taxon>
        <taxon>Micromonosporaceae</taxon>
        <taxon>Micromonospora</taxon>
    </lineage>
</organism>
<feature type="binding site" evidence="6">
    <location>
        <position position="183"/>
    </location>
    <ligand>
        <name>orotate</name>
        <dbReference type="ChEBI" id="CHEBI:30839"/>
    </ligand>
</feature>
<dbReference type="EMBL" id="RBAK01000003">
    <property type="protein sequence ID" value="RKN48219.1"/>
    <property type="molecule type" value="Genomic_DNA"/>
</dbReference>
<dbReference type="Proteomes" id="UP000281726">
    <property type="component" value="Unassembled WGS sequence"/>
</dbReference>
<dbReference type="AlphaFoldDB" id="A0A3A9ZJ02"/>
<evidence type="ECO:0000313" key="10">
    <source>
        <dbReference type="Proteomes" id="UP000281726"/>
    </source>
</evidence>
<comment type="similarity">
    <text evidence="6">Belongs to the purine/pyrimidine phosphoribosyltransferase family. PyrE subfamily.</text>
</comment>
<dbReference type="HAMAP" id="MF_01208">
    <property type="entry name" value="PyrE"/>
    <property type="match status" value="1"/>
</dbReference>
<comment type="caution">
    <text evidence="9">The sequence shown here is derived from an EMBL/GenBank/DDBJ whole genome shotgun (WGS) entry which is preliminary data.</text>
</comment>
<evidence type="ECO:0000256" key="4">
    <source>
        <dbReference type="ARBA" id="ARBA00022679"/>
    </source>
</evidence>
<dbReference type="GO" id="GO:0004588">
    <property type="term" value="F:orotate phosphoribosyltransferase activity"/>
    <property type="evidence" value="ECO:0007669"/>
    <property type="project" value="UniProtKB-UniRule"/>
</dbReference>
<evidence type="ECO:0000256" key="1">
    <source>
        <dbReference type="ARBA" id="ARBA00004889"/>
    </source>
</evidence>
<comment type="pathway">
    <text evidence="1 6">Pyrimidine metabolism; UMP biosynthesis via de novo pathway; UMP from orotate: step 1/2.</text>
</comment>